<dbReference type="InterPro" id="IPR050923">
    <property type="entry name" value="Cell_Proc_Reg/RNA_Proc"/>
</dbReference>
<evidence type="ECO:0000256" key="2">
    <source>
        <dbReference type="SAM" id="Phobius"/>
    </source>
</evidence>
<dbReference type="PANTHER" id="PTHR23308">
    <property type="entry name" value="NUCLEAR INHIBITOR OF PROTEIN PHOSPHATASE-1"/>
    <property type="match status" value="1"/>
</dbReference>
<dbReference type="AlphaFoldDB" id="A0A9D1TGJ5"/>
<evidence type="ECO:0000256" key="1">
    <source>
        <dbReference type="SAM" id="MobiDB-lite"/>
    </source>
</evidence>
<feature type="compositionally biased region" description="Basic and acidic residues" evidence="1">
    <location>
        <begin position="302"/>
        <end position="312"/>
    </location>
</feature>
<feature type="domain" description="FHA" evidence="3">
    <location>
        <begin position="366"/>
        <end position="416"/>
    </location>
</feature>
<dbReference type="SMART" id="SM00240">
    <property type="entry name" value="FHA"/>
    <property type="match status" value="1"/>
</dbReference>
<sequence>MEVSYKRNRGFSYLILTEDPQTAGQHYQKAIFLENTIPGLLPCKIQRLNGEESFCYDITGCQSLKNLFEKEKLSRKDLEDILQSWLNLWEILGEYLLDTDFLLLDPAYLYRETQTGNYRFVWFPYRLREKGSTFQTLTEYFLPRIDHKDKGAVALGYGVYKEAAGENLHPAVIKNLLWESKPQEKSENIYLQKDSSDFSQVEDPEKEAEKKERQRILDEFYSEEEENPVSYGIFGGIGGIFLVCILVFLFWHFRLFSPFHLFLFLIIFLFLSGLGILLYIFLARKKKKTFPAASSKNLPAHGSDDFSLKSHTPEPVSSDPEQWKKEENSVSESLTAVLKETELSAPFLSGLGTNAGKNFSLEKEQTLIGKWAASADICLDAPTVSRIHARILREGDNCYAVDLNSKNGTLINGIPLDPEEKNLLQDSDIICFAKEEFRYSSPHSRPLNDRPEN</sequence>
<dbReference type="InterPro" id="IPR045962">
    <property type="entry name" value="DUF6382"/>
</dbReference>
<comment type="caution">
    <text evidence="4">The sequence shown here is derived from an EMBL/GenBank/DDBJ whole genome shotgun (WGS) entry which is preliminary data.</text>
</comment>
<feature type="region of interest" description="Disordered" evidence="1">
    <location>
        <begin position="301"/>
        <end position="324"/>
    </location>
</feature>
<dbReference type="Pfam" id="PF19909">
    <property type="entry name" value="DUF6382"/>
    <property type="match status" value="1"/>
</dbReference>
<name>A0A9D1TGJ5_9FIRM</name>
<evidence type="ECO:0000313" key="4">
    <source>
        <dbReference type="EMBL" id="HIV39091.1"/>
    </source>
</evidence>
<keyword evidence="2" id="KW-0472">Membrane</keyword>
<dbReference type="Pfam" id="PF00498">
    <property type="entry name" value="FHA"/>
    <property type="match status" value="1"/>
</dbReference>
<dbReference type="Proteomes" id="UP000886814">
    <property type="component" value="Unassembled WGS sequence"/>
</dbReference>
<dbReference type="InterPro" id="IPR008984">
    <property type="entry name" value="SMAD_FHA_dom_sf"/>
</dbReference>
<dbReference type="CDD" id="cd00060">
    <property type="entry name" value="FHA"/>
    <property type="match status" value="1"/>
</dbReference>
<reference evidence="4" key="1">
    <citation type="journal article" date="2021" name="PeerJ">
        <title>Extensive microbial diversity within the chicken gut microbiome revealed by metagenomics and culture.</title>
        <authorList>
            <person name="Gilroy R."/>
            <person name="Ravi A."/>
            <person name="Getino M."/>
            <person name="Pursley I."/>
            <person name="Horton D.L."/>
            <person name="Alikhan N.F."/>
            <person name="Baker D."/>
            <person name="Gharbi K."/>
            <person name="Hall N."/>
            <person name="Watson M."/>
            <person name="Adriaenssens E.M."/>
            <person name="Foster-Nyarko E."/>
            <person name="Jarju S."/>
            <person name="Secka A."/>
            <person name="Antonio M."/>
            <person name="Oren A."/>
            <person name="Chaudhuri R.R."/>
            <person name="La Ragione R."/>
            <person name="Hildebrand F."/>
            <person name="Pallen M.J."/>
        </authorList>
    </citation>
    <scope>NUCLEOTIDE SEQUENCE</scope>
    <source>
        <strain evidence="4">CHK195-9823</strain>
    </source>
</reference>
<dbReference type="SUPFAM" id="SSF49879">
    <property type="entry name" value="SMAD/FHA domain"/>
    <property type="match status" value="1"/>
</dbReference>
<protein>
    <submittedName>
        <fullName evidence="4">FHA domain-containing protein</fullName>
    </submittedName>
</protein>
<feature type="transmembrane region" description="Helical" evidence="2">
    <location>
        <begin position="259"/>
        <end position="282"/>
    </location>
</feature>
<keyword evidence="2" id="KW-0812">Transmembrane</keyword>
<feature type="transmembrane region" description="Helical" evidence="2">
    <location>
        <begin position="231"/>
        <end position="253"/>
    </location>
</feature>
<keyword evidence="2" id="KW-1133">Transmembrane helix</keyword>
<gene>
    <name evidence="4" type="ORF">H9747_08865</name>
</gene>
<dbReference type="PROSITE" id="PS50006">
    <property type="entry name" value="FHA_DOMAIN"/>
    <property type="match status" value="1"/>
</dbReference>
<evidence type="ECO:0000259" key="3">
    <source>
        <dbReference type="PROSITE" id="PS50006"/>
    </source>
</evidence>
<accession>A0A9D1TGJ5</accession>
<dbReference type="Gene3D" id="2.60.200.20">
    <property type="match status" value="1"/>
</dbReference>
<reference evidence="4" key="2">
    <citation type="submission" date="2021-04" db="EMBL/GenBank/DDBJ databases">
        <authorList>
            <person name="Gilroy R."/>
        </authorList>
    </citation>
    <scope>NUCLEOTIDE SEQUENCE</scope>
    <source>
        <strain evidence="4">CHK195-9823</strain>
    </source>
</reference>
<evidence type="ECO:0000313" key="5">
    <source>
        <dbReference type="Proteomes" id="UP000886814"/>
    </source>
</evidence>
<proteinExistence type="predicted"/>
<dbReference type="InterPro" id="IPR000253">
    <property type="entry name" value="FHA_dom"/>
</dbReference>
<dbReference type="EMBL" id="DXIQ01000055">
    <property type="protein sequence ID" value="HIV39091.1"/>
    <property type="molecule type" value="Genomic_DNA"/>
</dbReference>
<organism evidence="4 5">
    <name type="scientific">Candidatus Blautia stercorigallinarum</name>
    <dbReference type="NCBI Taxonomy" id="2838501"/>
    <lineage>
        <taxon>Bacteria</taxon>
        <taxon>Bacillati</taxon>
        <taxon>Bacillota</taxon>
        <taxon>Clostridia</taxon>
        <taxon>Lachnospirales</taxon>
        <taxon>Lachnospiraceae</taxon>
        <taxon>Blautia</taxon>
    </lineage>
</organism>